<evidence type="ECO:0000256" key="1">
    <source>
        <dbReference type="ARBA" id="ARBA00004141"/>
    </source>
</evidence>
<keyword evidence="8" id="KW-1185">Reference proteome</keyword>
<dbReference type="AlphaFoldDB" id="A0A343JAB7"/>
<dbReference type="InterPro" id="IPR052902">
    <property type="entry name" value="ABC-2_transporter"/>
</dbReference>
<keyword evidence="2 5" id="KW-0812">Transmembrane</keyword>
<dbReference type="GO" id="GO:0016020">
    <property type="term" value="C:membrane"/>
    <property type="evidence" value="ECO:0007669"/>
    <property type="project" value="UniProtKB-SubCell"/>
</dbReference>
<feature type="transmembrane region" description="Helical" evidence="5">
    <location>
        <begin position="223"/>
        <end position="248"/>
    </location>
</feature>
<keyword evidence="4 5" id="KW-0472">Membrane</keyword>
<evidence type="ECO:0000256" key="4">
    <source>
        <dbReference type="ARBA" id="ARBA00023136"/>
    </source>
</evidence>
<evidence type="ECO:0000256" key="3">
    <source>
        <dbReference type="ARBA" id="ARBA00022989"/>
    </source>
</evidence>
<feature type="transmembrane region" description="Helical" evidence="5">
    <location>
        <begin position="349"/>
        <end position="370"/>
    </location>
</feature>
<dbReference type="PANTHER" id="PTHR43027">
    <property type="entry name" value="DOXORUBICIN RESISTANCE ABC TRANSPORTER PERMEASE PROTEIN DRRC-RELATED"/>
    <property type="match status" value="1"/>
</dbReference>
<reference evidence="7 8" key="1">
    <citation type="submission" date="2016-08" db="EMBL/GenBank/DDBJ databases">
        <title>Complete Genome Sequence Of The Indigo Reducing Clostridium isatidis DSM15098.</title>
        <authorList>
            <person name="Little G.T."/>
            <person name="Minton N.P."/>
        </authorList>
    </citation>
    <scope>NUCLEOTIDE SEQUENCE [LARGE SCALE GENOMIC DNA]</scope>
    <source>
        <strain evidence="7 8">DSM 15098</strain>
    </source>
</reference>
<keyword evidence="3 5" id="KW-1133">Transmembrane helix</keyword>
<evidence type="ECO:0000259" key="6">
    <source>
        <dbReference type="Pfam" id="PF12698"/>
    </source>
</evidence>
<evidence type="ECO:0000313" key="7">
    <source>
        <dbReference type="EMBL" id="ASW42475.1"/>
    </source>
</evidence>
<name>A0A343JAB7_9CLOT</name>
<dbReference type="InterPro" id="IPR013525">
    <property type="entry name" value="ABC2_TM"/>
</dbReference>
<evidence type="ECO:0000256" key="2">
    <source>
        <dbReference type="ARBA" id="ARBA00022692"/>
    </source>
</evidence>
<dbReference type="PANTHER" id="PTHR43027:SF1">
    <property type="entry name" value="DOXORUBICIN RESISTANCE ABC TRANSPORTER PERMEASE PROTEIN DRRC-RELATED"/>
    <property type="match status" value="1"/>
</dbReference>
<dbReference type="Proteomes" id="UP000264883">
    <property type="component" value="Chromosome"/>
</dbReference>
<feature type="domain" description="ABC-2 type transporter transmembrane" evidence="6">
    <location>
        <begin position="19"/>
        <end position="366"/>
    </location>
</feature>
<gene>
    <name evidence="7" type="ORF">BEN51_02965</name>
</gene>
<organism evidence="7 8">
    <name type="scientific">Clostridium isatidis</name>
    <dbReference type="NCBI Taxonomy" id="182773"/>
    <lineage>
        <taxon>Bacteria</taxon>
        <taxon>Bacillati</taxon>
        <taxon>Bacillota</taxon>
        <taxon>Clostridia</taxon>
        <taxon>Eubacteriales</taxon>
        <taxon>Clostridiaceae</taxon>
        <taxon>Clostridium</taxon>
    </lineage>
</organism>
<accession>A0A343JAB7</accession>
<protein>
    <recommendedName>
        <fullName evidence="6">ABC-2 type transporter transmembrane domain-containing protein</fullName>
    </recommendedName>
</protein>
<dbReference type="RefSeq" id="WP_119864612.1">
    <property type="nucleotide sequence ID" value="NZ_CP016786.1"/>
</dbReference>
<sequence>MIPIIKATILECTRDRKNLMFMVFFPLFLIALLGSVLTAIFSQGNDNLLTEETYIYYVLEDSGKAKEILDIFINNLEKEKEIKLIFKKIEDLETGKTKVQVNKDILLHFKGDTINVYSNDEDLIKSSYIYGILSGLSNRLNSTMEVYKINPIKASEIINREDKNYIEEEKVKVSESPSAMNYYGVAEIGLMIFYFINYPLATIKHQRKYSLKNRISLSGISTFKYYLSLFIAFFLFSFSCVTITYLLSKFILNINYGSNPIIFLLAVMPFLIIVNGIGIIIPAIFKEEEISGSIISNIIIPALTFLGGGYVALGDDIGGMFNIITNISPLRWFNKSLFRYIYSGDFSILRLWLIIGVVFLIVFILVISIIGRRSDKIYEKYPSIN</sequence>
<dbReference type="GO" id="GO:0140359">
    <property type="term" value="F:ABC-type transporter activity"/>
    <property type="evidence" value="ECO:0007669"/>
    <property type="project" value="InterPro"/>
</dbReference>
<dbReference type="Pfam" id="PF12698">
    <property type="entry name" value="ABC2_membrane_3"/>
    <property type="match status" value="1"/>
</dbReference>
<feature type="transmembrane region" description="Helical" evidence="5">
    <location>
        <begin position="182"/>
        <end position="203"/>
    </location>
</feature>
<feature type="transmembrane region" description="Helical" evidence="5">
    <location>
        <begin position="260"/>
        <end position="285"/>
    </location>
</feature>
<feature type="transmembrane region" description="Helical" evidence="5">
    <location>
        <begin position="21"/>
        <end position="41"/>
    </location>
</feature>
<evidence type="ECO:0000313" key="8">
    <source>
        <dbReference type="Proteomes" id="UP000264883"/>
    </source>
</evidence>
<dbReference type="EMBL" id="CP016786">
    <property type="protein sequence ID" value="ASW42475.1"/>
    <property type="molecule type" value="Genomic_DNA"/>
</dbReference>
<feature type="transmembrane region" description="Helical" evidence="5">
    <location>
        <begin position="294"/>
        <end position="313"/>
    </location>
</feature>
<dbReference type="KEGG" id="cia:BEN51_02965"/>
<evidence type="ECO:0000256" key="5">
    <source>
        <dbReference type="SAM" id="Phobius"/>
    </source>
</evidence>
<comment type="subcellular location">
    <subcellularLocation>
        <location evidence="1">Membrane</location>
        <topology evidence="1">Multi-pass membrane protein</topology>
    </subcellularLocation>
</comment>
<proteinExistence type="predicted"/>
<dbReference type="OrthoDB" id="1864035at2"/>